<organism evidence="6 7">
    <name type="scientific">Butyricicoccus intestinisimiae</name>
    <dbReference type="NCBI Taxonomy" id="2841509"/>
    <lineage>
        <taxon>Bacteria</taxon>
        <taxon>Bacillati</taxon>
        <taxon>Bacillota</taxon>
        <taxon>Clostridia</taxon>
        <taxon>Eubacteriales</taxon>
        <taxon>Butyricicoccaceae</taxon>
        <taxon>Butyricicoccus</taxon>
    </lineage>
</organism>
<dbReference type="CDD" id="cd06453">
    <property type="entry name" value="SufS_like"/>
    <property type="match status" value="1"/>
</dbReference>
<dbReference type="PANTHER" id="PTHR43586">
    <property type="entry name" value="CYSTEINE DESULFURASE"/>
    <property type="match status" value="1"/>
</dbReference>
<proteinExistence type="inferred from homology"/>
<feature type="domain" description="Aminotransferase class V" evidence="5">
    <location>
        <begin position="2"/>
        <end position="367"/>
    </location>
</feature>
<dbReference type="InterPro" id="IPR016454">
    <property type="entry name" value="Cysteine_dSase"/>
</dbReference>
<comment type="similarity">
    <text evidence="2">Belongs to the class-V pyridoxal-phosphate-dependent aminotransferase family. Csd subfamily.</text>
</comment>
<dbReference type="PANTHER" id="PTHR43586:SF4">
    <property type="entry name" value="ISOPENICILLIN N EPIMERASE"/>
    <property type="match status" value="1"/>
</dbReference>
<evidence type="ECO:0000313" key="7">
    <source>
        <dbReference type="Proteomes" id="UP000783588"/>
    </source>
</evidence>
<name>A0ABS6ERI1_9FIRM</name>
<accession>A0ABS6ERI1</accession>
<dbReference type="InterPro" id="IPR000192">
    <property type="entry name" value="Aminotrans_V_dom"/>
</dbReference>
<dbReference type="GO" id="GO:0008483">
    <property type="term" value="F:transaminase activity"/>
    <property type="evidence" value="ECO:0007669"/>
    <property type="project" value="UniProtKB-KW"/>
</dbReference>
<gene>
    <name evidence="6" type="ORF">KQI75_06685</name>
</gene>
<evidence type="ECO:0000256" key="1">
    <source>
        <dbReference type="ARBA" id="ARBA00001933"/>
    </source>
</evidence>
<dbReference type="PROSITE" id="PS00595">
    <property type="entry name" value="AA_TRANSFER_CLASS_5"/>
    <property type="match status" value="1"/>
</dbReference>
<dbReference type="NCBIfam" id="TIGR01977">
    <property type="entry name" value="am_tr_V_EF2568"/>
    <property type="match status" value="1"/>
</dbReference>
<keyword evidence="3" id="KW-0808">Transferase</keyword>
<evidence type="ECO:0000313" key="6">
    <source>
        <dbReference type="EMBL" id="MBU5490305.1"/>
    </source>
</evidence>
<protein>
    <submittedName>
        <fullName evidence="6">Aminotransferase class V-fold PLP-dependent enzyme</fullName>
    </submittedName>
</protein>
<dbReference type="Pfam" id="PF00266">
    <property type="entry name" value="Aminotran_5"/>
    <property type="match status" value="1"/>
</dbReference>
<dbReference type="InterPro" id="IPR010969">
    <property type="entry name" value="Cys_dSase-rel_unknwn_funct"/>
</dbReference>
<evidence type="ECO:0000256" key="2">
    <source>
        <dbReference type="ARBA" id="ARBA00010447"/>
    </source>
</evidence>
<dbReference type="InterPro" id="IPR010970">
    <property type="entry name" value="Cys_dSase_SufS"/>
</dbReference>
<keyword evidence="6" id="KW-0032">Aminotransferase</keyword>
<dbReference type="RefSeq" id="WP_216469970.1">
    <property type="nucleotide sequence ID" value="NZ_JAHLQI010000003.1"/>
</dbReference>
<keyword evidence="4" id="KW-0663">Pyridoxal phosphate</keyword>
<dbReference type="PIRSF" id="PIRSF005572">
    <property type="entry name" value="NifS"/>
    <property type="match status" value="1"/>
</dbReference>
<reference evidence="6 7" key="1">
    <citation type="submission" date="2021-06" db="EMBL/GenBank/DDBJ databases">
        <authorList>
            <person name="Sun Q."/>
            <person name="Li D."/>
        </authorList>
    </citation>
    <scope>NUCLEOTIDE SEQUENCE [LARGE SCALE GENOMIC DNA]</scope>
    <source>
        <strain evidence="6 7">MSJd-7</strain>
    </source>
</reference>
<evidence type="ECO:0000259" key="5">
    <source>
        <dbReference type="Pfam" id="PF00266"/>
    </source>
</evidence>
<evidence type="ECO:0000256" key="4">
    <source>
        <dbReference type="ARBA" id="ARBA00022898"/>
    </source>
</evidence>
<dbReference type="Proteomes" id="UP000783588">
    <property type="component" value="Unassembled WGS sequence"/>
</dbReference>
<evidence type="ECO:0000256" key="3">
    <source>
        <dbReference type="ARBA" id="ARBA00022679"/>
    </source>
</evidence>
<dbReference type="EMBL" id="JAHLQI010000003">
    <property type="protein sequence ID" value="MBU5490305.1"/>
    <property type="molecule type" value="Genomic_DNA"/>
</dbReference>
<comment type="cofactor">
    <cofactor evidence="1">
        <name>pyridoxal 5'-phosphate</name>
        <dbReference type="ChEBI" id="CHEBI:597326"/>
    </cofactor>
</comment>
<comment type="caution">
    <text evidence="6">The sequence shown here is derived from an EMBL/GenBank/DDBJ whole genome shotgun (WGS) entry which is preliminary data.</text>
</comment>
<sequence>MIYLDSAATSFYKPEQVEQAVCRAFHTIGNAGRGAHAPTLEASRVLYRTRAKLAQLFHAEHASRIAFTANVTQALNLAIDGLIQAGDHVVTTVCEHNSVLRPLYKKQENGVFLTIVSADENGTIDPQDIQDAMRENTRAIVIHHASNVTGNVVPIEKIAAIAHRAGALLLVDAAQTAGGIPIDVQAMGIDVLCFTGHKSLLGPQGTGGIYVREGLSIPSLLVGGSGVHSFDKHQPTDMPTALEAGTANGHGIAGLEAAVDFLLETGVETIHAREDALMRRFIAGVREIPLVKLYGDMDAPLRAPIVTLNLGTADAAMVSDVLWEDDEICVRAGAHCAPLMHQHLGTVEQGAVRFSFSYWNTEADIDRAIQAVRNIAAEYEEANA</sequence>
<dbReference type="InterPro" id="IPR020578">
    <property type="entry name" value="Aminotrans_V_PyrdxlP_BS"/>
</dbReference>
<keyword evidence="7" id="KW-1185">Reference proteome</keyword>